<dbReference type="AlphaFoldDB" id="A0A6M3IW73"/>
<evidence type="ECO:0000313" key="1">
    <source>
        <dbReference type="EMBL" id="QJA61267.1"/>
    </source>
</evidence>
<name>A0A6M3IW73_9ZZZZ</name>
<sequence>MNGEDDMVDHCLDVTGLNLIHYLGRIGYAKTKRLEHSERESTEDPSKKGYFDRFSNKKSFGIRIYIEAKGLRRKRKRILKKCSISSAKESGVPIVLPHNNCITNSIP</sequence>
<gene>
    <name evidence="1" type="ORF">MM415B00971_0026</name>
</gene>
<accession>A0A6M3IW73</accession>
<dbReference type="EMBL" id="MT141435">
    <property type="protein sequence ID" value="QJA61267.1"/>
    <property type="molecule type" value="Genomic_DNA"/>
</dbReference>
<proteinExistence type="predicted"/>
<protein>
    <submittedName>
        <fullName evidence="1">Uncharacterized protein</fullName>
    </submittedName>
</protein>
<organism evidence="1">
    <name type="scientific">viral metagenome</name>
    <dbReference type="NCBI Taxonomy" id="1070528"/>
    <lineage>
        <taxon>unclassified sequences</taxon>
        <taxon>metagenomes</taxon>
        <taxon>organismal metagenomes</taxon>
    </lineage>
</organism>
<reference evidence="1" key="1">
    <citation type="submission" date="2020-03" db="EMBL/GenBank/DDBJ databases">
        <title>The deep terrestrial virosphere.</title>
        <authorList>
            <person name="Holmfeldt K."/>
            <person name="Nilsson E."/>
            <person name="Simone D."/>
            <person name="Lopez-Fernandez M."/>
            <person name="Wu X."/>
            <person name="de Brujin I."/>
            <person name="Lundin D."/>
            <person name="Andersson A."/>
            <person name="Bertilsson S."/>
            <person name="Dopson M."/>
        </authorList>
    </citation>
    <scope>NUCLEOTIDE SEQUENCE</scope>
    <source>
        <strain evidence="1">MM415B00971</strain>
    </source>
</reference>